<accession>A0A8S9FDM8</accession>
<name>A0A8S9FDM8_BRACR</name>
<comment type="caution">
    <text evidence="1">The sequence shown here is derived from an EMBL/GenBank/DDBJ whole genome shotgun (WGS) entry which is preliminary data.</text>
</comment>
<dbReference type="EMBL" id="QGKY02002305">
    <property type="protein sequence ID" value="KAF2531610.1"/>
    <property type="molecule type" value="Genomic_DNA"/>
</dbReference>
<organism evidence="1">
    <name type="scientific">Brassica cretica</name>
    <name type="common">Mustard</name>
    <dbReference type="NCBI Taxonomy" id="69181"/>
    <lineage>
        <taxon>Eukaryota</taxon>
        <taxon>Viridiplantae</taxon>
        <taxon>Streptophyta</taxon>
        <taxon>Embryophyta</taxon>
        <taxon>Tracheophyta</taxon>
        <taxon>Spermatophyta</taxon>
        <taxon>Magnoliopsida</taxon>
        <taxon>eudicotyledons</taxon>
        <taxon>Gunneridae</taxon>
        <taxon>Pentapetalae</taxon>
        <taxon>rosids</taxon>
        <taxon>malvids</taxon>
        <taxon>Brassicales</taxon>
        <taxon>Brassicaceae</taxon>
        <taxon>Brassiceae</taxon>
        <taxon>Brassica</taxon>
    </lineage>
</organism>
<gene>
    <name evidence="1" type="ORF">F2Q70_00029887</name>
</gene>
<sequence>MPHLLLRDRSAPLRVLRLYSSPSLSLSTSVLLFPGISVPCLSTIMRYLLMSLHLHYHLYQLMFEQSKGEDEPEDRYGVEEQRGVWRKKGEAMKLMERICHERESDIQKKRKMESVAIPKHLIKLLPVAQPGIFDLVGYVISAVEGNPYQSVFYNGNIEVVKEGKMWRGMDVLIFNGWHWWTHIDHIQPYVFFGFCLLPF</sequence>
<protein>
    <submittedName>
        <fullName evidence="1">Uncharacterized protein</fullName>
    </submittedName>
</protein>
<evidence type="ECO:0000313" key="1">
    <source>
        <dbReference type="EMBL" id="KAF2531610.1"/>
    </source>
</evidence>
<dbReference type="AlphaFoldDB" id="A0A8S9FDM8"/>
<proteinExistence type="predicted"/>
<reference evidence="1" key="1">
    <citation type="submission" date="2019-12" db="EMBL/GenBank/DDBJ databases">
        <title>Genome sequencing and annotation of Brassica cretica.</title>
        <authorList>
            <person name="Studholme D.J."/>
            <person name="Sarris P.F."/>
        </authorList>
    </citation>
    <scope>NUCLEOTIDE SEQUENCE</scope>
    <source>
        <strain evidence="1">PFS-102/07</strain>
        <tissue evidence="1">Leaf</tissue>
    </source>
</reference>